<organism evidence="4 5">
    <name type="scientific">Arsenicicoccus bolidensis</name>
    <dbReference type="NCBI Taxonomy" id="229480"/>
    <lineage>
        <taxon>Bacteria</taxon>
        <taxon>Bacillati</taxon>
        <taxon>Actinomycetota</taxon>
        <taxon>Actinomycetes</taxon>
        <taxon>Micrococcales</taxon>
        <taxon>Intrasporangiaceae</taxon>
        <taxon>Arsenicicoccus</taxon>
    </lineage>
</organism>
<evidence type="ECO:0000256" key="2">
    <source>
        <dbReference type="SAM" id="Phobius"/>
    </source>
</evidence>
<feature type="region of interest" description="Disordered" evidence="1">
    <location>
        <begin position="66"/>
        <end position="137"/>
    </location>
</feature>
<dbReference type="Proteomes" id="UP001521931">
    <property type="component" value="Unassembled WGS sequence"/>
</dbReference>
<keyword evidence="2" id="KW-0472">Membrane</keyword>
<feature type="domain" description="DUF3152" evidence="3">
    <location>
        <begin position="117"/>
        <end position="278"/>
    </location>
</feature>
<accession>A0ABS9Q6K2</accession>
<feature type="compositionally biased region" description="Low complexity" evidence="1">
    <location>
        <begin position="66"/>
        <end position="107"/>
    </location>
</feature>
<proteinExistence type="predicted"/>
<dbReference type="EMBL" id="JAKRCV010000080">
    <property type="protein sequence ID" value="MCG7323508.1"/>
    <property type="molecule type" value="Genomic_DNA"/>
</dbReference>
<sequence length="292" mass="30003">MTAPQSPTPRRPALRLTPRGRVVLVVLGLVVVLALSLLVRSCTAKPAGTTTSTAAATAAAAGTAAPSAAAGSSSSPGDSPSSSRRASTSTPTTTSTSSAATTGPTKAAGGGIRRSGVKGDGTWTAAPTAVKPARQTPSVHRYAVKVEGGTGIDAGAAAREIAGVLNDPRGWIGYRGASFELVPDATQAEFTIYVASPPTTDRMCLPLQTLGRWSCRHGDDVILNSDRWTLQTPTFTDVATYRAYMVNHEVGHFLGHGHRQCGGKGEVAPVMMQQSKGLAGCQPNAWPTAGER</sequence>
<evidence type="ECO:0000256" key="1">
    <source>
        <dbReference type="SAM" id="MobiDB-lite"/>
    </source>
</evidence>
<keyword evidence="2" id="KW-0812">Transmembrane</keyword>
<protein>
    <submittedName>
        <fullName evidence="4">DUF3152 domain-containing protein</fullName>
    </submittedName>
</protein>
<gene>
    <name evidence="4" type="ORF">MHL29_16655</name>
</gene>
<evidence type="ECO:0000259" key="3">
    <source>
        <dbReference type="Pfam" id="PF11350"/>
    </source>
</evidence>
<dbReference type="Pfam" id="PF11350">
    <property type="entry name" value="DUF3152"/>
    <property type="match status" value="1"/>
</dbReference>
<keyword evidence="5" id="KW-1185">Reference proteome</keyword>
<evidence type="ECO:0000313" key="5">
    <source>
        <dbReference type="Proteomes" id="UP001521931"/>
    </source>
</evidence>
<dbReference type="SUPFAM" id="SSF55486">
    <property type="entry name" value="Metalloproteases ('zincins'), catalytic domain"/>
    <property type="match status" value="1"/>
</dbReference>
<feature type="transmembrane region" description="Helical" evidence="2">
    <location>
        <begin position="21"/>
        <end position="39"/>
    </location>
</feature>
<keyword evidence="2" id="KW-1133">Transmembrane helix</keyword>
<name>A0ABS9Q6K2_9MICO</name>
<evidence type="ECO:0000313" key="4">
    <source>
        <dbReference type="EMBL" id="MCG7323508.1"/>
    </source>
</evidence>
<dbReference type="InterPro" id="IPR022603">
    <property type="entry name" value="DUF3152"/>
</dbReference>
<dbReference type="RefSeq" id="WP_156911423.1">
    <property type="nucleotide sequence ID" value="NZ_DAMCTM010000008.1"/>
</dbReference>
<reference evidence="4 5" key="1">
    <citation type="submission" date="2022-02" db="EMBL/GenBank/DDBJ databases">
        <title>Uncovering new skin microbiome diversity through culturing and metagenomics.</title>
        <authorList>
            <person name="Conlan S."/>
            <person name="Deming C."/>
            <person name="Nisc Comparative Sequencing Program N."/>
            <person name="Segre J.A."/>
        </authorList>
    </citation>
    <scope>NUCLEOTIDE SEQUENCE [LARGE SCALE GENOMIC DNA]</scope>
    <source>
        <strain evidence="4 5">ACRQZ</strain>
    </source>
</reference>
<comment type="caution">
    <text evidence="4">The sequence shown here is derived from an EMBL/GenBank/DDBJ whole genome shotgun (WGS) entry which is preliminary data.</text>
</comment>